<dbReference type="PROSITE" id="PS51736">
    <property type="entry name" value="RECOMBINASES_3"/>
    <property type="match status" value="1"/>
</dbReference>
<dbReference type="SMART" id="SM00857">
    <property type="entry name" value="Resolvase"/>
    <property type="match status" value="1"/>
</dbReference>
<gene>
    <name evidence="7" type="ORF">F6A08_13620</name>
</gene>
<dbReference type="InterPro" id="IPR038109">
    <property type="entry name" value="DNA_bind_recomb_sf"/>
</dbReference>
<dbReference type="PANTHER" id="PTHR30461">
    <property type="entry name" value="DNA-INVERTASE FROM LAMBDOID PROPHAGE"/>
    <property type="match status" value="1"/>
</dbReference>
<dbReference type="InterPro" id="IPR006119">
    <property type="entry name" value="Resolv_N"/>
</dbReference>
<accession>A0ABQ6V6T2</accession>
<keyword evidence="3" id="KW-0233">DNA recombination</keyword>
<dbReference type="Gene3D" id="3.40.50.1390">
    <property type="entry name" value="Resolvase, N-terminal catalytic domain"/>
    <property type="match status" value="1"/>
</dbReference>
<feature type="active site" description="O-(5'-phospho-DNA)-serine intermediate" evidence="4">
    <location>
        <position position="30"/>
    </location>
</feature>
<sequence>MNKARDLLQVATSVLDPSPLRSAVSYIRVSTARQADRGGARDGFSIPAQRDANQRQAYGLGALVAAEFVDRGQSGRNTNRPGLQQMLAYLREHQVDYVIVHKLDRLARSRADDVAITQAIHASGARLVSSTEGIDSSVNGVLLHGIMASIAEFYSRNLRHEVMKGMRQKVLQGGTPNRAPIGYLNVRVQTDDGREYRTVRVDAERAPHIIWAFEAYATGEWSVARLADALGERGLRTRPTPSHSPAIPTTANVHKVLKNPYYKGIVTLNGAQHDGLHEPLVPATTWDAVQRILASRRNGERSRVHTHYLKSTVYCFACERRLLVHNARSKSGRIYRYLVCSGRQGTPRCGQRALHIPDVERRVEDVYVSLEISPARRELLERMHLHRSEADAPARAQALSALQGQHEALERRQTKLIELYYADGIARDVLVREQRTLAQALSRITAEQARSEDDVLHSRRVSVTLDLLEGAHARYTAAAPHQRKQVNNALLSRILIGPASDELHVELLPEITEILAIDSASKGFM</sequence>
<feature type="domain" description="Recombinase" evidence="6">
    <location>
        <begin position="180"/>
        <end position="299"/>
    </location>
</feature>
<feature type="domain" description="Resolvase/invertase-type recombinase catalytic" evidence="5">
    <location>
        <begin position="22"/>
        <end position="173"/>
    </location>
</feature>
<dbReference type="Pfam" id="PF07508">
    <property type="entry name" value="Recombinase"/>
    <property type="match status" value="1"/>
</dbReference>
<proteinExistence type="predicted"/>
<keyword evidence="2" id="KW-0238">DNA-binding</keyword>
<dbReference type="PROSITE" id="PS51737">
    <property type="entry name" value="RECOMBINASE_DNA_BIND"/>
    <property type="match status" value="1"/>
</dbReference>
<dbReference type="InterPro" id="IPR036162">
    <property type="entry name" value="Resolvase-like_N_sf"/>
</dbReference>
<keyword evidence="1" id="KW-0229">DNA integration</keyword>
<evidence type="ECO:0000259" key="6">
    <source>
        <dbReference type="PROSITE" id="PS51737"/>
    </source>
</evidence>
<evidence type="ECO:0000256" key="1">
    <source>
        <dbReference type="ARBA" id="ARBA00022908"/>
    </source>
</evidence>
<dbReference type="CDD" id="cd00338">
    <property type="entry name" value="Ser_Recombinase"/>
    <property type="match status" value="1"/>
</dbReference>
<comment type="caution">
    <text evidence="7">The sequence shown here is derived from an EMBL/GenBank/DDBJ whole genome shotgun (WGS) entry which is preliminary data.</text>
</comment>
<evidence type="ECO:0000256" key="4">
    <source>
        <dbReference type="PROSITE-ProRule" id="PRU10137"/>
    </source>
</evidence>
<evidence type="ECO:0000256" key="3">
    <source>
        <dbReference type="ARBA" id="ARBA00023172"/>
    </source>
</evidence>
<dbReference type="EMBL" id="WAAO01000002">
    <property type="protein sequence ID" value="KAB1865083.1"/>
    <property type="molecule type" value="Genomic_DNA"/>
</dbReference>
<dbReference type="Gene3D" id="3.90.1750.20">
    <property type="entry name" value="Putative Large Serine Recombinase, Chain B, Domain 2"/>
    <property type="match status" value="1"/>
</dbReference>
<dbReference type="SUPFAM" id="SSF53041">
    <property type="entry name" value="Resolvase-like"/>
    <property type="match status" value="1"/>
</dbReference>
<evidence type="ECO:0000259" key="5">
    <source>
        <dbReference type="PROSITE" id="PS51736"/>
    </source>
</evidence>
<dbReference type="PROSITE" id="PS00397">
    <property type="entry name" value="RECOMBINASES_1"/>
    <property type="match status" value="1"/>
</dbReference>
<dbReference type="RefSeq" id="WP_151459695.1">
    <property type="nucleotide sequence ID" value="NZ_WAAO01000002.1"/>
</dbReference>
<evidence type="ECO:0000256" key="2">
    <source>
        <dbReference type="ARBA" id="ARBA00023125"/>
    </source>
</evidence>
<dbReference type="Proteomes" id="UP000478836">
    <property type="component" value="Unassembled WGS sequence"/>
</dbReference>
<evidence type="ECO:0000313" key="8">
    <source>
        <dbReference type="Proteomes" id="UP000478836"/>
    </source>
</evidence>
<reference evidence="8" key="1">
    <citation type="submission" date="2019-09" db="EMBL/GenBank/DDBJ databases">
        <title>Whole genome sequencing of Microbacterium maritypicum.</title>
        <authorList>
            <person name="Lenchi N."/>
        </authorList>
    </citation>
    <scope>NUCLEOTIDE SEQUENCE [LARGE SCALE GENOMIC DNA]</scope>
    <source>
        <strain evidence="8">G1</strain>
    </source>
</reference>
<dbReference type="InterPro" id="IPR011109">
    <property type="entry name" value="DNA_bind_recombinase_dom"/>
</dbReference>
<dbReference type="Pfam" id="PF00239">
    <property type="entry name" value="Resolvase"/>
    <property type="match status" value="1"/>
</dbReference>
<organism evidence="7 8">
    <name type="scientific">Microbacterium algeriense</name>
    <dbReference type="NCBI Taxonomy" id="2615184"/>
    <lineage>
        <taxon>Bacteria</taxon>
        <taxon>Bacillati</taxon>
        <taxon>Actinomycetota</taxon>
        <taxon>Actinomycetes</taxon>
        <taxon>Micrococcales</taxon>
        <taxon>Microbacteriaceae</taxon>
        <taxon>Microbacterium</taxon>
    </lineage>
</organism>
<evidence type="ECO:0000313" key="7">
    <source>
        <dbReference type="EMBL" id="KAB1865083.1"/>
    </source>
</evidence>
<dbReference type="GeneID" id="77477504"/>
<dbReference type="PANTHER" id="PTHR30461:SF23">
    <property type="entry name" value="DNA RECOMBINASE-RELATED"/>
    <property type="match status" value="1"/>
</dbReference>
<dbReference type="InterPro" id="IPR050639">
    <property type="entry name" value="SSR_resolvase"/>
</dbReference>
<keyword evidence="8" id="KW-1185">Reference proteome</keyword>
<dbReference type="InterPro" id="IPR006118">
    <property type="entry name" value="Recombinase_CS"/>
</dbReference>
<protein>
    <submittedName>
        <fullName evidence="7">Recombinase family protein</fullName>
    </submittedName>
</protein>
<name>A0ABQ6V6T2_9MICO</name>